<dbReference type="Proteomes" id="UP000198669">
    <property type="component" value="Unassembled WGS sequence"/>
</dbReference>
<dbReference type="Proteomes" id="UP000186879">
    <property type="component" value="Chromosome"/>
</dbReference>
<evidence type="ECO:0000313" key="6">
    <source>
        <dbReference type="EMBL" id="SDW28667.1"/>
    </source>
</evidence>
<dbReference type="OrthoDB" id="27015at2157"/>
<dbReference type="InterPro" id="IPR027417">
    <property type="entry name" value="P-loop_NTPase"/>
</dbReference>
<dbReference type="EMBL" id="RJJG01000004">
    <property type="protein sequence ID" value="RNI09156.1"/>
    <property type="molecule type" value="Genomic_DNA"/>
</dbReference>
<reference evidence="6 8" key="2">
    <citation type="submission" date="2016-10" db="EMBL/GenBank/DDBJ databases">
        <authorList>
            <person name="de Groot N.N."/>
        </authorList>
    </citation>
    <scope>NUCLEOTIDE SEQUENCE [LARGE SCALE GENOMIC DNA]</scope>
    <source>
        <strain evidence="6 8">Z-7982</strain>
    </source>
</reference>
<gene>
    <name evidence="4" type="ORF">BHR79_08470</name>
    <name evidence="5" type="ORF">EFE40_06805</name>
    <name evidence="6" type="ORF">SAMN04515625_0602</name>
</gene>
<dbReference type="PROSITE" id="PS51146">
    <property type="entry name" value="KAIC"/>
    <property type="match status" value="1"/>
</dbReference>
<dbReference type="SUPFAM" id="SSF52540">
    <property type="entry name" value="P-loop containing nucleoside triphosphate hydrolases"/>
    <property type="match status" value="1"/>
</dbReference>
<dbReference type="KEGG" id="mhaz:BHR79_08470"/>
<keyword evidence="2" id="KW-0067">ATP-binding</keyword>
<feature type="domain" description="KaiC" evidence="3">
    <location>
        <begin position="2"/>
        <end position="237"/>
    </location>
</feature>
<protein>
    <submittedName>
        <fullName evidence="6">RecA-superfamily ATPase, KaiC/GvpD/RAD55 family</fullName>
    </submittedName>
</protein>
<dbReference type="EMBL" id="FNMU01000002">
    <property type="protein sequence ID" value="SDW28667.1"/>
    <property type="molecule type" value="Genomic_DNA"/>
</dbReference>
<organism evidence="4 7">
    <name type="scientific">Methanohalophilus halophilus</name>
    <dbReference type="NCBI Taxonomy" id="2177"/>
    <lineage>
        <taxon>Archaea</taxon>
        <taxon>Methanobacteriati</taxon>
        <taxon>Methanobacteriota</taxon>
        <taxon>Stenosarchaea group</taxon>
        <taxon>Methanomicrobia</taxon>
        <taxon>Methanosarcinales</taxon>
        <taxon>Methanosarcinaceae</taxon>
        <taxon>Methanohalophilus</taxon>
    </lineage>
</organism>
<dbReference type="GeneID" id="30583796"/>
<reference evidence="4 7" key="1">
    <citation type="submission" date="2016-10" db="EMBL/GenBank/DDBJ databases">
        <title>Methanohalophilus halophilus.</title>
        <authorList>
            <person name="L'haridon S."/>
        </authorList>
    </citation>
    <scope>NUCLEOTIDE SEQUENCE [LARGE SCALE GENOMIC DNA]</scope>
    <source>
        <strain evidence="4 7">Z-7982</strain>
    </source>
</reference>
<name>A0A1L3Q3R4_9EURY</name>
<dbReference type="EMBL" id="CP017921">
    <property type="protein sequence ID" value="APH39509.1"/>
    <property type="molecule type" value="Genomic_DNA"/>
</dbReference>
<proteinExistence type="predicted"/>
<evidence type="ECO:0000313" key="7">
    <source>
        <dbReference type="Proteomes" id="UP000186879"/>
    </source>
</evidence>
<dbReference type="InterPro" id="IPR010624">
    <property type="entry name" value="KaiC_dom"/>
</dbReference>
<accession>A0A1L3Q3R4</accession>
<dbReference type="Gene3D" id="3.40.50.300">
    <property type="entry name" value="P-loop containing nucleotide triphosphate hydrolases"/>
    <property type="match status" value="1"/>
</dbReference>
<evidence type="ECO:0000313" key="5">
    <source>
        <dbReference type="EMBL" id="RNI09156.1"/>
    </source>
</evidence>
<dbReference type="Proteomes" id="UP000267921">
    <property type="component" value="Unassembled WGS sequence"/>
</dbReference>
<evidence type="ECO:0000313" key="4">
    <source>
        <dbReference type="EMBL" id="APH39509.1"/>
    </source>
</evidence>
<evidence type="ECO:0000256" key="2">
    <source>
        <dbReference type="ARBA" id="ARBA00022840"/>
    </source>
</evidence>
<dbReference type="AlphaFoldDB" id="A0A1L3Q3R4"/>
<evidence type="ECO:0000313" key="9">
    <source>
        <dbReference type="Proteomes" id="UP000267921"/>
    </source>
</evidence>
<evidence type="ECO:0000256" key="1">
    <source>
        <dbReference type="ARBA" id="ARBA00022741"/>
    </source>
</evidence>
<dbReference type="PANTHER" id="PTHR43637">
    <property type="entry name" value="UPF0273 PROTEIN TM_0370"/>
    <property type="match status" value="1"/>
</dbReference>
<dbReference type="RefSeq" id="WP_072561933.1">
    <property type="nucleotide sequence ID" value="NZ_CP017921.1"/>
</dbReference>
<reference evidence="5 9" key="3">
    <citation type="submission" date="2018-10" db="EMBL/GenBank/DDBJ databases">
        <title>Cultivation of a novel Methanohalophilus strain from Kebrit Deep of the Red Sea and a genomic comparison of members of the genus Methanohalophilus.</title>
        <authorList>
            <person name="Guan Y."/>
            <person name="Ngugi D.K."/>
            <person name="Stingl U."/>
        </authorList>
    </citation>
    <scope>NUCLEOTIDE SEQUENCE [LARGE SCALE GENOMIC DNA]</scope>
    <source>
        <strain evidence="5 9">DSM 3094</strain>
    </source>
</reference>
<keyword evidence="7" id="KW-1185">Reference proteome</keyword>
<dbReference type="Pfam" id="PF06745">
    <property type="entry name" value="ATPase"/>
    <property type="match status" value="1"/>
</dbReference>
<keyword evidence="1" id="KW-0547">Nucleotide-binding</keyword>
<dbReference type="InterPro" id="IPR014774">
    <property type="entry name" value="KaiC-like_dom"/>
</dbReference>
<dbReference type="GO" id="GO:0005524">
    <property type="term" value="F:ATP binding"/>
    <property type="evidence" value="ECO:0007669"/>
    <property type="project" value="UniProtKB-KW"/>
</dbReference>
<evidence type="ECO:0000313" key="8">
    <source>
        <dbReference type="Proteomes" id="UP000198669"/>
    </source>
</evidence>
<dbReference type="STRING" id="2177.BHR79_08470"/>
<sequence length="237" mass="26428">MERLSTGIQGLDKKIGDGYPGKKGILITGAPGSGKTIFAMHAINQACEYGKKSVIMATEETEEDITEQAKMFDFPFDEYIKNGLLEVVKILEMRSRNVTKAAEMIDGLSLKEVDLISLPEMIPYDAEVIVIDNIGVFAIGLTTREFRDQFDTLNLLLSQKDATTLFVMDEAAHQMTHEVADYSTFGNIKLLVKENPYTGKMERFIFTPKMRNTAISLDPIPFDITSKGIDIKGKKDT</sequence>
<dbReference type="PANTHER" id="PTHR43637:SF2">
    <property type="entry name" value="PROTEIN GVPD 1"/>
    <property type="match status" value="1"/>
</dbReference>
<evidence type="ECO:0000259" key="3">
    <source>
        <dbReference type="PROSITE" id="PS51146"/>
    </source>
</evidence>